<feature type="compositionally biased region" description="Polar residues" evidence="2">
    <location>
        <begin position="1311"/>
        <end position="1320"/>
    </location>
</feature>
<evidence type="ECO:0000313" key="4">
    <source>
        <dbReference type="EMBL" id="KAJ5603002.1"/>
    </source>
</evidence>
<feature type="compositionally biased region" description="Polar residues" evidence="2">
    <location>
        <begin position="1346"/>
        <end position="1373"/>
    </location>
</feature>
<organism evidence="4 5">
    <name type="scientific">Penicillium hordei</name>
    <dbReference type="NCBI Taxonomy" id="40994"/>
    <lineage>
        <taxon>Eukaryota</taxon>
        <taxon>Fungi</taxon>
        <taxon>Dikarya</taxon>
        <taxon>Ascomycota</taxon>
        <taxon>Pezizomycotina</taxon>
        <taxon>Eurotiomycetes</taxon>
        <taxon>Eurotiomycetidae</taxon>
        <taxon>Eurotiales</taxon>
        <taxon>Aspergillaceae</taxon>
        <taxon>Penicillium</taxon>
    </lineage>
</organism>
<feature type="compositionally biased region" description="Polar residues" evidence="2">
    <location>
        <begin position="645"/>
        <end position="655"/>
    </location>
</feature>
<name>A0AAD6E6H3_9EURO</name>
<feature type="compositionally biased region" description="Polar residues" evidence="2">
    <location>
        <begin position="1632"/>
        <end position="1658"/>
    </location>
</feature>
<evidence type="ECO:0000313" key="5">
    <source>
        <dbReference type="Proteomes" id="UP001213799"/>
    </source>
</evidence>
<feature type="compositionally biased region" description="Polar residues" evidence="2">
    <location>
        <begin position="1682"/>
        <end position="1693"/>
    </location>
</feature>
<feature type="region of interest" description="Disordered" evidence="2">
    <location>
        <begin position="356"/>
        <end position="394"/>
    </location>
</feature>
<comment type="caution">
    <text evidence="4">The sequence shown here is derived from an EMBL/GenBank/DDBJ whole genome shotgun (WGS) entry which is preliminary data.</text>
</comment>
<feature type="compositionally biased region" description="Acidic residues" evidence="2">
    <location>
        <begin position="557"/>
        <end position="569"/>
    </location>
</feature>
<dbReference type="CDD" id="cd13365">
    <property type="entry name" value="PH_PLC_plant-like"/>
    <property type="match status" value="1"/>
</dbReference>
<reference evidence="4" key="2">
    <citation type="submission" date="2023-01" db="EMBL/GenBank/DDBJ databases">
        <authorList>
            <person name="Petersen C."/>
        </authorList>
    </citation>
    <scope>NUCLEOTIDE SEQUENCE</scope>
    <source>
        <strain evidence="4">IBT 12815</strain>
    </source>
</reference>
<dbReference type="InterPro" id="IPR053005">
    <property type="entry name" value="Nuclear_Pos-Cytoskel_Interact"/>
</dbReference>
<gene>
    <name evidence="4" type="ORF">N7537_005958</name>
</gene>
<dbReference type="GO" id="GO:0005739">
    <property type="term" value="C:mitochondrion"/>
    <property type="evidence" value="ECO:0007669"/>
    <property type="project" value="TreeGrafter"/>
</dbReference>
<feature type="compositionally biased region" description="Low complexity" evidence="2">
    <location>
        <begin position="1702"/>
        <end position="1718"/>
    </location>
</feature>
<dbReference type="SUPFAM" id="SSF50729">
    <property type="entry name" value="PH domain-like"/>
    <property type="match status" value="1"/>
</dbReference>
<feature type="region of interest" description="Disordered" evidence="2">
    <location>
        <begin position="682"/>
        <end position="713"/>
    </location>
</feature>
<proteinExistence type="predicted"/>
<evidence type="ECO:0000259" key="3">
    <source>
        <dbReference type="PROSITE" id="PS50003"/>
    </source>
</evidence>
<feature type="compositionally biased region" description="Polar residues" evidence="2">
    <location>
        <begin position="1"/>
        <end position="12"/>
    </location>
</feature>
<dbReference type="GO" id="GO:0032065">
    <property type="term" value="P:maintenance of protein location in cell cortex"/>
    <property type="evidence" value="ECO:0007669"/>
    <property type="project" value="InterPro"/>
</dbReference>
<feature type="region of interest" description="Disordered" evidence="2">
    <location>
        <begin position="1630"/>
        <end position="1740"/>
    </location>
</feature>
<feature type="compositionally biased region" description="Basic and acidic residues" evidence="2">
    <location>
        <begin position="459"/>
        <end position="469"/>
    </location>
</feature>
<dbReference type="GeneID" id="81587257"/>
<feature type="region of interest" description="Disordered" evidence="2">
    <location>
        <begin position="1764"/>
        <end position="1790"/>
    </location>
</feature>
<feature type="coiled-coil region" evidence="1">
    <location>
        <begin position="275"/>
        <end position="302"/>
    </location>
</feature>
<dbReference type="GO" id="GO:0005543">
    <property type="term" value="F:phospholipid binding"/>
    <property type="evidence" value="ECO:0007669"/>
    <property type="project" value="InterPro"/>
</dbReference>
<dbReference type="SMART" id="SM00233">
    <property type="entry name" value="PH"/>
    <property type="match status" value="1"/>
</dbReference>
<feature type="region of interest" description="Disordered" evidence="2">
    <location>
        <begin position="1"/>
        <end position="33"/>
    </location>
</feature>
<feature type="domain" description="PH" evidence="3">
    <location>
        <begin position="1496"/>
        <end position="1607"/>
    </location>
</feature>
<dbReference type="EMBL" id="JAQJAE010000003">
    <property type="protein sequence ID" value="KAJ5603002.1"/>
    <property type="molecule type" value="Genomic_DNA"/>
</dbReference>
<feature type="compositionally biased region" description="Polar residues" evidence="2">
    <location>
        <begin position="540"/>
        <end position="554"/>
    </location>
</feature>
<dbReference type="RefSeq" id="XP_056752800.1">
    <property type="nucleotide sequence ID" value="XM_056897015.1"/>
</dbReference>
<accession>A0AAD6E6H3</accession>
<dbReference type="InterPro" id="IPR001849">
    <property type="entry name" value="PH_domain"/>
</dbReference>
<dbReference type="PANTHER" id="PTHR28190:SF1">
    <property type="entry name" value="NUCLEAR MIGRATION PROTEIN NUM1"/>
    <property type="match status" value="1"/>
</dbReference>
<feature type="compositionally biased region" description="Polar residues" evidence="2">
    <location>
        <begin position="1725"/>
        <end position="1736"/>
    </location>
</feature>
<feature type="compositionally biased region" description="Basic residues" evidence="2">
    <location>
        <begin position="625"/>
        <end position="638"/>
    </location>
</feature>
<feature type="region of interest" description="Disordered" evidence="2">
    <location>
        <begin position="1392"/>
        <end position="1463"/>
    </location>
</feature>
<sequence>MTASNAEATGSFASMEDPFVANSGRPAVPRDSNRFDTQLYSLNASSPAQAKRALEAHLAETERRLEEASRLGTALIDQQRQLSEQLKEVEQEQNEGEMGPELRRKLADLEKEYNEIGRESARAFLAPKRLAGGQEDAQLGTPSFDQKSPLSPALFASQATNSPSKVSVPSRKQRNQPSNRVHDIEFATEISTSLLAQVRQLQGLLAERDETLKFVNLEKSRLELEAEGYAQRIRALDDSEQRYKDENWALETQAHELMAAARDAAEREQRLNGTITLSNAEKSAMERELEEQRQANARLLEDHTLTQKANDAEIHLLRRNLTSGDAEKSALQKKLMEMTSQNQELAKVVAMRLRDHENQDSRGVSYDNEGDEPEHITPESSPPPSPNKFTPRHGHLESETLKSSLGHAHRMIQNLKSTIHREKTEKIELKRMLQDARDEVEQRRRESTVPNGASKRQKPKTDSSRKPPRPDLLGAGRKEKSFVELQDTDWEDNASQISPTQIHTKDMSTRGRPRSVSPDGPSDVYQTATEAEDGFETANERATATESEAFQTGVESMADDSSDSADLTETENNVQTTPRRRVPSSLVMAKARERASYNSTASASSDEEDYDRVFGSPSQMNISRPRVKSKPSISRRIRPSGEATFASTSRPSSSREFAAPSFAPVPAAQEGQSLFAELAEFDSAEDEEVTSQASTPRMEAASGSRRPSDAMLDAPPKAAMIDSGVMTEPWEPTPSISTGIIAGAAGLAAGAVLPHALATHQETQSDQEIVEGTKETPNLPDMAMADVSSQETTPSAPKRPDLSVSYITGGITAPVKHELPPPEVPEMTISSISSQTTNPIQPTVLIPEPIIKHVDVIKYVEREPEVPELTFSSITTQSTSPVQATVAVPEPIVKYVDVIKHVEREPEVPELSFSYVAAQSTVPVQAVQATVPEPEPIIKYVDVIKHVERKREIPELTLASINNQSTVPVQATLAVPEPIVKYVDVIKHVERELEVPELTFSSITTQTTEPVKATVPEPQPPVIQYVDVIKHVEREREVPESSFSSITTQSTAPVHATLAKAVPVIEYVNVVKHVEREREVPELTFSSINNHSTAPVQASIAKAEPVIEYVDVIKHVERELEVPELTFSSITTQSTTPVKATVPEPEPPAIQYVDVIKHVEREREVPNLTISSLDPAYTEPVIPKPRLAPTPALSFSSVCSVETHPAKSMPFVIPTVADLSTQTESTESKAAGAAVIIHEDQPTNATRSRTSTANSDQLIGSGLALNDISGNALARSARQQSSSVSMDQGSQTILSSKQIDQILMDRVSARPLSSDSQVTDNSREIASVTTTSASPYVTPKAPTRPRLSQIQTAKSITPNSRRPPSAASQTSGASHPPLPVDHREAILAAEKRPTDLAPPSPTSIMGPPLAPASAYRMNSQRPLTPSEHAARASSSRTGSSQARMRRGSQSQMSRRSSVSSFASELEERFNMAPHGSPMPGGYGPNTDPRMIQAITQTMIGEFLWKYTRKTGSSDMSTTRHRRYFWVHPYTRTLYWSTQDPQTAGKSELHTKSVPIEAVRVVADDNPYPPGLHCRSLEVVSPGRRVRFTATTSQRHETWFNALSYLLLRETNDNCEDNNSVTLDDINEFNPPSFRSSSRQTARMSFSSYNSRTARQVSKQQRRAASAMSMRSSGTLGGRASPALSSPVPNSSLQVPDDRQRSSSRLSTISSSIRGSIASLKGRHGQSPSVHNESLHGQESADDLRHVVETQDQDRLENVRACCDGKHDVGSLSRTSRYSPRINRIHSPHHH</sequence>
<feature type="compositionally biased region" description="Low complexity" evidence="2">
    <location>
        <begin position="1431"/>
        <end position="1463"/>
    </location>
</feature>
<evidence type="ECO:0000256" key="2">
    <source>
        <dbReference type="SAM" id="MobiDB-lite"/>
    </source>
</evidence>
<feature type="compositionally biased region" description="Low complexity" evidence="2">
    <location>
        <begin position="1662"/>
        <end position="1672"/>
    </location>
</feature>
<dbReference type="GO" id="GO:0005938">
    <property type="term" value="C:cell cortex"/>
    <property type="evidence" value="ECO:0007669"/>
    <property type="project" value="InterPro"/>
</dbReference>
<feature type="region of interest" description="Disordered" evidence="2">
    <location>
        <begin position="434"/>
        <end position="658"/>
    </location>
</feature>
<dbReference type="Pfam" id="PF12814">
    <property type="entry name" value="Mcp5_PH"/>
    <property type="match status" value="1"/>
</dbReference>
<feature type="coiled-coil region" evidence="1">
    <location>
        <begin position="51"/>
        <end position="119"/>
    </location>
</feature>
<feature type="region of interest" description="Disordered" evidence="2">
    <location>
        <begin position="156"/>
        <end position="181"/>
    </location>
</feature>
<feature type="region of interest" description="Disordered" evidence="2">
    <location>
        <begin position="1310"/>
        <end position="1379"/>
    </location>
</feature>
<dbReference type="GO" id="GO:0015631">
    <property type="term" value="F:tubulin binding"/>
    <property type="evidence" value="ECO:0007669"/>
    <property type="project" value="TreeGrafter"/>
</dbReference>
<keyword evidence="1" id="KW-0175">Coiled coil</keyword>
<evidence type="ECO:0000256" key="1">
    <source>
        <dbReference type="SAM" id="Coils"/>
    </source>
</evidence>
<dbReference type="PROSITE" id="PS50003">
    <property type="entry name" value="PH_DOMAIN"/>
    <property type="match status" value="1"/>
</dbReference>
<feature type="compositionally biased region" description="Polar residues" evidence="2">
    <location>
        <begin position="493"/>
        <end position="502"/>
    </location>
</feature>
<dbReference type="InterPro" id="IPR024774">
    <property type="entry name" value="PH_dom-Mcp5-type"/>
</dbReference>
<protein>
    <recommendedName>
        <fullName evidence="3">PH domain-containing protein</fullName>
    </recommendedName>
</protein>
<feature type="compositionally biased region" description="Basic and acidic residues" evidence="2">
    <location>
        <begin position="434"/>
        <end position="447"/>
    </location>
</feature>
<reference evidence="4" key="1">
    <citation type="journal article" date="2023" name="IMA Fungus">
        <title>Comparative genomic study of the Penicillium genus elucidates a diverse pangenome and 15 lateral gene transfer events.</title>
        <authorList>
            <person name="Petersen C."/>
            <person name="Sorensen T."/>
            <person name="Nielsen M.R."/>
            <person name="Sondergaard T.E."/>
            <person name="Sorensen J.L."/>
            <person name="Fitzpatrick D.A."/>
            <person name="Frisvad J.C."/>
            <person name="Nielsen K.L."/>
        </authorList>
    </citation>
    <scope>NUCLEOTIDE SEQUENCE</scope>
    <source>
        <strain evidence="4">IBT 12815</strain>
    </source>
</reference>
<dbReference type="Proteomes" id="UP001213799">
    <property type="component" value="Unassembled WGS sequence"/>
</dbReference>
<dbReference type="GO" id="GO:0000226">
    <property type="term" value="P:microtubule cytoskeleton organization"/>
    <property type="evidence" value="ECO:0007669"/>
    <property type="project" value="TreeGrafter"/>
</dbReference>
<feature type="compositionally biased region" description="Polar residues" evidence="2">
    <location>
        <begin position="157"/>
        <end position="167"/>
    </location>
</feature>
<keyword evidence="5" id="KW-1185">Reference proteome</keyword>
<dbReference type="PANTHER" id="PTHR28190">
    <property type="entry name" value="NUCLEAR MIGRATION PROTEIN NUM1"/>
    <property type="match status" value="1"/>
</dbReference>